<comment type="caution">
    <text evidence="5">The sequence shown here is derived from an EMBL/GenBank/DDBJ whole genome shotgun (WGS) entry which is preliminary data.</text>
</comment>
<dbReference type="GO" id="GO:0003677">
    <property type="term" value="F:DNA binding"/>
    <property type="evidence" value="ECO:0007669"/>
    <property type="project" value="UniProtKB-KW"/>
</dbReference>
<organism evidence="5 6">
    <name type="scientific">Roseivirga spongicola</name>
    <dbReference type="NCBI Taxonomy" id="333140"/>
    <lineage>
        <taxon>Bacteria</taxon>
        <taxon>Pseudomonadati</taxon>
        <taxon>Bacteroidota</taxon>
        <taxon>Cytophagia</taxon>
        <taxon>Cytophagales</taxon>
        <taxon>Roseivirgaceae</taxon>
        <taxon>Roseivirga</taxon>
    </lineage>
</organism>
<evidence type="ECO:0000256" key="4">
    <source>
        <dbReference type="ARBA" id="ARBA00023163"/>
    </source>
</evidence>
<sequence>MKELTKAEERVMQIVWDLEKAFTREVLEQFKKEKPSYTTVATVLTVLEQKGFVAHKMLGNSKQYYPLISKSKYSDFAMSNVMGKYFEGSLTRLVSFFADRKKIDINELDEIIKILESKKEEE</sequence>
<accession>A0A150XF75</accession>
<dbReference type="Pfam" id="PF03965">
    <property type="entry name" value="Penicillinase_R"/>
    <property type="match status" value="1"/>
</dbReference>
<dbReference type="STRING" id="333140.AWW68_00915"/>
<evidence type="ECO:0000256" key="2">
    <source>
        <dbReference type="ARBA" id="ARBA00023015"/>
    </source>
</evidence>
<evidence type="ECO:0000256" key="3">
    <source>
        <dbReference type="ARBA" id="ARBA00023125"/>
    </source>
</evidence>
<dbReference type="InterPro" id="IPR036388">
    <property type="entry name" value="WH-like_DNA-bd_sf"/>
</dbReference>
<keyword evidence="4" id="KW-0804">Transcription</keyword>
<evidence type="ECO:0000313" key="5">
    <source>
        <dbReference type="EMBL" id="KYG77360.1"/>
    </source>
</evidence>
<dbReference type="EMBL" id="LRPC01000001">
    <property type="protein sequence ID" value="KYG77360.1"/>
    <property type="molecule type" value="Genomic_DNA"/>
</dbReference>
<keyword evidence="2" id="KW-0805">Transcription regulation</keyword>
<dbReference type="InterPro" id="IPR005650">
    <property type="entry name" value="BlaI_family"/>
</dbReference>
<dbReference type="Proteomes" id="UP000075606">
    <property type="component" value="Unassembled WGS sequence"/>
</dbReference>
<dbReference type="SUPFAM" id="SSF46785">
    <property type="entry name" value="Winged helix' DNA-binding domain"/>
    <property type="match status" value="1"/>
</dbReference>
<comment type="similarity">
    <text evidence="1">Belongs to the BlaI transcriptional regulatory family.</text>
</comment>
<evidence type="ECO:0000313" key="6">
    <source>
        <dbReference type="Proteomes" id="UP000075606"/>
    </source>
</evidence>
<keyword evidence="6" id="KW-1185">Reference proteome</keyword>
<proteinExistence type="inferred from homology"/>
<gene>
    <name evidence="5" type="ORF">AWW68_00915</name>
</gene>
<dbReference type="RefSeq" id="WP_068215615.1">
    <property type="nucleotide sequence ID" value="NZ_LRPC01000001.1"/>
</dbReference>
<dbReference type="Gene3D" id="1.10.4040.10">
    <property type="entry name" value="Penicillinase repressor domain"/>
    <property type="match status" value="1"/>
</dbReference>
<evidence type="ECO:0000256" key="1">
    <source>
        <dbReference type="ARBA" id="ARBA00011046"/>
    </source>
</evidence>
<dbReference type="Gene3D" id="1.10.10.10">
    <property type="entry name" value="Winged helix-like DNA-binding domain superfamily/Winged helix DNA-binding domain"/>
    <property type="match status" value="1"/>
</dbReference>
<keyword evidence="3" id="KW-0238">DNA-binding</keyword>
<protein>
    <submittedName>
        <fullName evidence="5">Transcriptional regulator</fullName>
    </submittedName>
</protein>
<dbReference type="AlphaFoldDB" id="A0A150XF75"/>
<name>A0A150XF75_9BACT</name>
<dbReference type="GO" id="GO:0045892">
    <property type="term" value="P:negative regulation of DNA-templated transcription"/>
    <property type="evidence" value="ECO:0007669"/>
    <property type="project" value="InterPro"/>
</dbReference>
<dbReference type="InterPro" id="IPR036390">
    <property type="entry name" value="WH_DNA-bd_sf"/>
</dbReference>
<dbReference type="PIRSF" id="PIRSF019455">
    <property type="entry name" value="CopR_AtkY"/>
    <property type="match status" value="1"/>
</dbReference>
<reference evidence="5 6" key="1">
    <citation type="submission" date="2016-01" db="EMBL/GenBank/DDBJ databases">
        <title>Genome sequencing of Roseivirga spongicola UST030701-084.</title>
        <authorList>
            <person name="Selvaratnam C."/>
            <person name="Thevarajoo S."/>
            <person name="Goh K.M."/>
            <person name="Ee R."/>
            <person name="Chan K.-G."/>
            <person name="Chong C.S."/>
        </authorList>
    </citation>
    <scope>NUCLEOTIDE SEQUENCE [LARGE SCALE GENOMIC DNA]</scope>
    <source>
        <strain evidence="5 6">UST030701-084</strain>
    </source>
</reference>
<dbReference type="OrthoDB" id="1098508at2"/>